<proteinExistence type="inferred from homology"/>
<evidence type="ECO:0000256" key="5">
    <source>
        <dbReference type="ARBA" id="ARBA00022833"/>
    </source>
</evidence>
<evidence type="ECO:0000256" key="13">
    <source>
        <dbReference type="SAM" id="MobiDB-lite"/>
    </source>
</evidence>
<evidence type="ECO:0000256" key="10">
    <source>
        <dbReference type="ARBA" id="ARBA00023242"/>
    </source>
</evidence>
<comment type="subcellular location">
    <subcellularLocation>
        <location evidence="1">Nucleus</location>
        <location evidence="1">Nucleoplasm</location>
    </subcellularLocation>
</comment>
<evidence type="ECO:0000256" key="8">
    <source>
        <dbReference type="ARBA" id="ARBA00023125"/>
    </source>
</evidence>
<dbReference type="GO" id="GO:0043565">
    <property type="term" value="F:sequence-specific DNA binding"/>
    <property type="evidence" value="ECO:0007669"/>
    <property type="project" value="InterPro"/>
</dbReference>
<evidence type="ECO:0000256" key="2">
    <source>
        <dbReference type="ARBA" id="ARBA00006177"/>
    </source>
</evidence>
<dbReference type="GO" id="GO:0008270">
    <property type="term" value="F:zinc ion binding"/>
    <property type="evidence" value="ECO:0007669"/>
    <property type="project" value="UniProtKB-KW"/>
</dbReference>
<keyword evidence="6" id="KW-0805">Transcription regulation</keyword>
<dbReference type="PANTHER" id="PTHR46600:SF1">
    <property type="entry name" value="THAP DOMAIN-CONTAINING PROTEIN 1"/>
    <property type="match status" value="1"/>
</dbReference>
<dbReference type="SUPFAM" id="SSF57716">
    <property type="entry name" value="Glucocorticoid receptor-like (DNA-binding domain)"/>
    <property type="match status" value="1"/>
</dbReference>
<keyword evidence="8 12" id="KW-0238">DNA-binding</keyword>
<sequence>MSTVKRPCKERTCFVPVCQSGYRSSTESVSLFTASTDHARLVEWEKNIRREDRRLSSTAVVCEKHSESSFIERTFKITVNGIVNEIPRDKPRLKPDAVPTVFDAYPKHLVPPKSVKKKTRNLCEQEAPPKRPKKQKQQQHDDGEPRESAEEAVKAQVGSVAQETLPASQLPSFSGAAATSFLTSISSENRHPFDGILIPARWMKIPALPADTFAFACCDVEENNFMNLFIEKVVRLGKPLPERGCVVAAVYLRGKERCKQLLKTRNEAELLIAETEKAVLCSGVGTKPLSGKYR</sequence>
<feature type="compositionally biased region" description="Basic and acidic residues" evidence="13">
    <location>
        <begin position="138"/>
        <end position="153"/>
    </location>
</feature>
<evidence type="ECO:0000256" key="11">
    <source>
        <dbReference type="ARBA" id="ARBA00023306"/>
    </source>
</evidence>
<protein>
    <recommendedName>
        <fullName evidence="14">THAP-type domain-containing protein</fullName>
    </recommendedName>
</protein>
<keyword evidence="10" id="KW-0539">Nucleus</keyword>
<dbReference type="PANTHER" id="PTHR46600">
    <property type="entry name" value="THAP DOMAIN-CONTAINING"/>
    <property type="match status" value="1"/>
</dbReference>
<feature type="region of interest" description="Disordered" evidence="13">
    <location>
        <begin position="109"/>
        <end position="160"/>
    </location>
</feature>
<keyword evidence="4 12" id="KW-0863">Zinc-finger</keyword>
<keyword evidence="3" id="KW-0479">Metal-binding</keyword>
<dbReference type="GO" id="GO:0005654">
    <property type="term" value="C:nucleoplasm"/>
    <property type="evidence" value="ECO:0007669"/>
    <property type="project" value="UniProtKB-SubCell"/>
</dbReference>
<keyword evidence="16" id="KW-1185">Reference proteome</keyword>
<keyword evidence="5" id="KW-0862">Zinc</keyword>
<dbReference type="PROSITE" id="PS50950">
    <property type="entry name" value="ZF_THAP"/>
    <property type="match status" value="1"/>
</dbReference>
<evidence type="ECO:0000256" key="4">
    <source>
        <dbReference type="ARBA" id="ARBA00022771"/>
    </source>
</evidence>
<reference evidence="15 16" key="1">
    <citation type="journal article" date="2023" name="Arcadia Sci">
        <title>De novo assembly of a long-read Amblyomma americanum tick genome.</title>
        <authorList>
            <person name="Chou S."/>
            <person name="Poskanzer K.E."/>
            <person name="Rollins M."/>
            <person name="Thuy-Boun P.S."/>
        </authorList>
    </citation>
    <scope>NUCLEOTIDE SEQUENCE [LARGE SCALE GENOMIC DNA]</scope>
    <source>
        <strain evidence="15">F_SG_1</strain>
        <tissue evidence="15">Salivary glands</tissue>
    </source>
</reference>
<organism evidence="15 16">
    <name type="scientific">Amblyomma americanum</name>
    <name type="common">Lone star tick</name>
    <dbReference type="NCBI Taxonomy" id="6943"/>
    <lineage>
        <taxon>Eukaryota</taxon>
        <taxon>Metazoa</taxon>
        <taxon>Ecdysozoa</taxon>
        <taxon>Arthropoda</taxon>
        <taxon>Chelicerata</taxon>
        <taxon>Arachnida</taxon>
        <taxon>Acari</taxon>
        <taxon>Parasitiformes</taxon>
        <taxon>Ixodida</taxon>
        <taxon>Ixodoidea</taxon>
        <taxon>Ixodidae</taxon>
        <taxon>Amblyomminae</taxon>
        <taxon>Amblyomma</taxon>
    </lineage>
</organism>
<comment type="caution">
    <text evidence="15">The sequence shown here is derived from an EMBL/GenBank/DDBJ whole genome shotgun (WGS) entry which is preliminary data.</text>
</comment>
<dbReference type="InterPro" id="IPR026516">
    <property type="entry name" value="THAP1/10"/>
</dbReference>
<evidence type="ECO:0000256" key="1">
    <source>
        <dbReference type="ARBA" id="ARBA00004642"/>
    </source>
</evidence>
<feature type="domain" description="THAP-type" evidence="14">
    <location>
        <begin position="9"/>
        <end position="102"/>
    </location>
</feature>
<comment type="similarity">
    <text evidence="2">Belongs to the THAP1 family.</text>
</comment>
<name>A0AAQ4D8Y9_AMBAM</name>
<dbReference type="Proteomes" id="UP001321473">
    <property type="component" value="Unassembled WGS sequence"/>
</dbReference>
<dbReference type="EMBL" id="JARKHS020033598">
    <property type="protein sequence ID" value="KAK8758929.1"/>
    <property type="molecule type" value="Genomic_DNA"/>
</dbReference>
<dbReference type="InterPro" id="IPR006612">
    <property type="entry name" value="THAP_Znf"/>
</dbReference>
<evidence type="ECO:0000256" key="7">
    <source>
        <dbReference type="ARBA" id="ARBA00023054"/>
    </source>
</evidence>
<keyword evidence="11" id="KW-0131">Cell cycle</keyword>
<evidence type="ECO:0000256" key="9">
    <source>
        <dbReference type="ARBA" id="ARBA00023163"/>
    </source>
</evidence>
<keyword evidence="9" id="KW-0804">Transcription</keyword>
<keyword evidence="7" id="KW-0175">Coiled coil</keyword>
<evidence type="ECO:0000256" key="3">
    <source>
        <dbReference type="ARBA" id="ARBA00022723"/>
    </source>
</evidence>
<gene>
    <name evidence="15" type="ORF">V5799_003439</name>
</gene>
<evidence type="ECO:0000313" key="16">
    <source>
        <dbReference type="Proteomes" id="UP001321473"/>
    </source>
</evidence>
<evidence type="ECO:0000256" key="6">
    <source>
        <dbReference type="ARBA" id="ARBA00023015"/>
    </source>
</evidence>
<dbReference type="AlphaFoldDB" id="A0AAQ4D8Y9"/>
<dbReference type="SMART" id="SM00980">
    <property type="entry name" value="THAP"/>
    <property type="match status" value="1"/>
</dbReference>
<evidence type="ECO:0000256" key="12">
    <source>
        <dbReference type="PROSITE-ProRule" id="PRU00309"/>
    </source>
</evidence>
<dbReference type="Pfam" id="PF05485">
    <property type="entry name" value="THAP"/>
    <property type="match status" value="1"/>
</dbReference>
<accession>A0AAQ4D8Y9</accession>
<evidence type="ECO:0000259" key="14">
    <source>
        <dbReference type="PROSITE" id="PS50950"/>
    </source>
</evidence>
<evidence type="ECO:0000313" key="15">
    <source>
        <dbReference type="EMBL" id="KAK8758929.1"/>
    </source>
</evidence>